<proteinExistence type="predicted"/>
<protein>
    <submittedName>
        <fullName evidence="2">Uncharacterized protein TCIL3000_6_830</fullName>
    </submittedName>
</protein>
<accession>G0UN91</accession>
<sequence>MILCLSIKTHAFSHPRRTAVLTIWVMYSRFEEEGFNFTLALSLTFFNESVESGFMKVVKWATASPLLEGLGRAAPMSPAPSSSTSSSDDGSGDGTAVRCSNARRLGNVNVVTLTVRRGTGKGPSVLRRFPLSSVTFFCLSSMASSSPRFLRSSSLLRIF</sequence>
<feature type="region of interest" description="Disordered" evidence="1">
    <location>
        <begin position="73"/>
        <end position="96"/>
    </location>
</feature>
<dbReference type="AlphaFoldDB" id="G0UN91"/>
<gene>
    <name evidence="2" type="ORF">TCIL3000_6_830</name>
</gene>
<evidence type="ECO:0000256" key="1">
    <source>
        <dbReference type="SAM" id="MobiDB-lite"/>
    </source>
</evidence>
<feature type="compositionally biased region" description="Low complexity" evidence="1">
    <location>
        <begin position="73"/>
        <end position="89"/>
    </location>
</feature>
<organism evidence="2">
    <name type="scientific">Trypanosoma congolense (strain IL3000)</name>
    <dbReference type="NCBI Taxonomy" id="1068625"/>
    <lineage>
        <taxon>Eukaryota</taxon>
        <taxon>Discoba</taxon>
        <taxon>Euglenozoa</taxon>
        <taxon>Kinetoplastea</taxon>
        <taxon>Metakinetoplastina</taxon>
        <taxon>Trypanosomatida</taxon>
        <taxon>Trypanosomatidae</taxon>
        <taxon>Trypanosoma</taxon>
        <taxon>Nannomonas</taxon>
    </lineage>
</organism>
<dbReference type="EMBL" id="HE575319">
    <property type="protein sequence ID" value="CCC90851.1"/>
    <property type="molecule type" value="Genomic_DNA"/>
</dbReference>
<evidence type="ECO:0000313" key="2">
    <source>
        <dbReference type="EMBL" id="CCC90851.1"/>
    </source>
</evidence>
<dbReference type="VEuPathDB" id="TriTrypDB:TcIL3000_6_830"/>
<name>G0UN91_TRYCI</name>
<reference evidence="2" key="1">
    <citation type="journal article" date="2012" name="Proc. Natl. Acad. Sci. U.S.A.">
        <title>Antigenic diversity is generated by distinct evolutionary mechanisms in African trypanosome species.</title>
        <authorList>
            <person name="Jackson A.P."/>
            <person name="Berry A."/>
            <person name="Aslett M."/>
            <person name="Allison H.C."/>
            <person name="Burton P."/>
            <person name="Vavrova-Anderson J."/>
            <person name="Brown R."/>
            <person name="Browne H."/>
            <person name="Corton N."/>
            <person name="Hauser H."/>
            <person name="Gamble J."/>
            <person name="Gilderthorp R."/>
            <person name="Marcello L."/>
            <person name="McQuillan J."/>
            <person name="Otto T.D."/>
            <person name="Quail M.A."/>
            <person name="Sanders M.J."/>
            <person name="van Tonder A."/>
            <person name="Ginger M.L."/>
            <person name="Field M.C."/>
            <person name="Barry J.D."/>
            <person name="Hertz-Fowler C."/>
            <person name="Berriman M."/>
        </authorList>
    </citation>
    <scope>NUCLEOTIDE SEQUENCE</scope>
    <source>
        <strain evidence="2">IL3000</strain>
    </source>
</reference>